<dbReference type="EMBL" id="CAJVSB020000852">
    <property type="protein sequence ID" value="CAH2068767.1"/>
    <property type="molecule type" value="Genomic_DNA"/>
</dbReference>
<protein>
    <submittedName>
        <fullName evidence="1">Uncharacterized protein</fullName>
    </submittedName>
</protein>
<dbReference type="InterPro" id="IPR036890">
    <property type="entry name" value="HATPase_C_sf"/>
</dbReference>
<gene>
    <name evidence="1" type="ORF">TAV2_LOCUS18379</name>
</gene>
<evidence type="ECO:0000313" key="2">
    <source>
        <dbReference type="Proteomes" id="UP000836841"/>
    </source>
</evidence>
<organism evidence="1 2">
    <name type="scientific">Thlaspi arvense</name>
    <name type="common">Field penny-cress</name>
    <dbReference type="NCBI Taxonomy" id="13288"/>
    <lineage>
        <taxon>Eukaryota</taxon>
        <taxon>Viridiplantae</taxon>
        <taxon>Streptophyta</taxon>
        <taxon>Embryophyta</taxon>
        <taxon>Tracheophyta</taxon>
        <taxon>Spermatophyta</taxon>
        <taxon>Magnoliopsida</taxon>
        <taxon>eudicotyledons</taxon>
        <taxon>Gunneridae</taxon>
        <taxon>Pentapetalae</taxon>
        <taxon>rosids</taxon>
        <taxon>malvids</taxon>
        <taxon>Brassicales</taxon>
        <taxon>Brassicaceae</taxon>
        <taxon>Thlaspideae</taxon>
        <taxon>Thlaspi</taxon>
    </lineage>
</organism>
<accession>A0AAU9SM07</accession>
<name>A0AAU9SM07_THLAR</name>
<sequence length="191" mass="21918">MAHTSCTDKPLEALSHSCKGQAMQIIEWPPRGKAWSKHVKHLSAVLVDIPATCHVMGISRPDYVNQVWIIMRSLLKVKSTQEKHTLPLLAPSYTEMNSNTFNLWEVLEVIKNQAMILSQERQVQIIYDSPSEVSSMYLYGDNLRLQQVLADFLVNALIFTPGFEGASVLFRLIPRRERIGTKMHIMHLEFW</sequence>
<proteinExistence type="predicted"/>
<comment type="caution">
    <text evidence="1">The sequence shown here is derived from an EMBL/GenBank/DDBJ whole genome shotgun (WGS) entry which is preliminary data.</text>
</comment>
<evidence type="ECO:0000313" key="1">
    <source>
        <dbReference type="EMBL" id="CAH2068767.1"/>
    </source>
</evidence>
<dbReference type="SUPFAM" id="SSF55874">
    <property type="entry name" value="ATPase domain of HSP90 chaperone/DNA topoisomerase II/histidine kinase"/>
    <property type="match status" value="1"/>
</dbReference>
<keyword evidence="2" id="KW-1185">Reference proteome</keyword>
<dbReference type="AlphaFoldDB" id="A0AAU9SM07"/>
<reference evidence="1 2" key="1">
    <citation type="submission" date="2022-03" db="EMBL/GenBank/DDBJ databases">
        <authorList>
            <person name="Nunn A."/>
            <person name="Chopra R."/>
            <person name="Nunn A."/>
            <person name="Contreras Garrido A."/>
        </authorList>
    </citation>
    <scope>NUCLEOTIDE SEQUENCE [LARGE SCALE GENOMIC DNA]</scope>
</reference>
<dbReference type="Proteomes" id="UP000836841">
    <property type="component" value="Unassembled WGS sequence"/>
</dbReference>
<dbReference type="Gene3D" id="3.30.565.10">
    <property type="entry name" value="Histidine kinase-like ATPase, C-terminal domain"/>
    <property type="match status" value="1"/>
</dbReference>